<feature type="compositionally biased region" description="Low complexity" evidence="1">
    <location>
        <begin position="308"/>
        <end position="319"/>
    </location>
</feature>
<gene>
    <name evidence="2" type="primary">nybQ</name>
</gene>
<protein>
    <submittedName>
        <fullName evidence="2">Uncharacterized protein</fullName>
    </submittedName>
</protein>
<dbReference type="AlphaFoldDB" id="A0A3G4YJK8"/>
<dbReference type="EMBL" id="MH924838">
    <property type="protein sequence ID" value="AYV61418.1"/>
    <property type="molecule type" value="Genomic_DNA"/>
</dbReference>
<proteinExistence type="predicted"/>
<evidence type="ECO:0000256" key="1">
    <source>
        <dbReference type="SAM" id="MobiDB-lite"/>
    </source>
</evidence>
<dbReference type="RefSeq" id="WP_173873843.1">
    <property type="nucleotide sequence ID" value="NZ_CP191151.1"/>
</dbReference>
<evidence type="ECO:0000313" key="2">
    <source>
        <dbReference type="EMBL" id="AYV61418.1"/>
    </source>
</evidence>
<organism evidence="2">
    <name type="scientific">Streptomyces albus subsp. chlorinus</name>
    <dbReference type="NCBI Taxonomy" id="337066"/>
    <lineage>
        <taxon>Bacteria</taxon>
        <taxon>Bacillati</taxon>
        <taxon>Actinomycetota</taxon>
        <taxon>Actinomycetes</taxon>
        <taxon>Kitasatosporales</taxon>
        <taxon>Streptomycetaceae</taxon>
        <taxon>Streptomyces</taxon>
    </lineage>
</organism>
<reference evidence="2" key="1">
    <citation type="journal article" date="2018" name="Mar. Drugs">
        <title>Heterologous Expression of the Nybomycin Gene Cluster from the Marine Strain Streptomyces albus subsp. chlorinus NRRL B-24108.</title>
        <authorList>
            <person name="Rodriguez Estevez M."/>
            <person name="Myronovskyi M."/>
            <person name="Gummerlich N."/>
            <person name="Nadmid S."/>
            <person name="Luzhetskyy A."/>
        </authorList>
    </citation>
    <scope>NUCLEOTIDE SEQUENCE</scope>
    <source>
        <strain evidence="2">LW030448</strain>
    </source>
</reference>
<name>A0A3G4YJK8_9ACTN</name>
<accession>A0A3G4YJK8</accession>
<sequence length="376" mass="40339">MHKGSQLAVFLETLHWSPERLAREINRRYGEGTVSLKAPYGWAKGAYPRGQVPGFVAAILSDQLGRTIDISQIWPQRFPDAQPGGVGDPALGPPWTEEHVGRILRPLLDQEDGKREPWPAEPVPGAVLVSLAVDWLTAEGRLASARSQGAEVSTEMVDILTSRIARLRRVSAAEDDSLVMNWVVHELRWALHMSENTAYDAPTGRRLYGAIAELAQLAGWLAEDQGHYARGQHYLLAALRASGLAGDRNLGAYVLSCLSYHLTKCGNGQDALRLIKLADVGMDDALPGVLHSLLASREARVYAHFTDGPAAEPAGQAGPTVHRVGSAGHPAGGPPERRDAEGRLPGPGPRSPLIGAHSGVVTPSGHRGLSPCDCDR</sequence>
<feature type="region of interest" description="Disordered" evidence="1">
    <location>
        <begin position="308"/>
        <end position="376"/>
    </location>
</feature>